<sequence length="238" mass="26374">MTENKCLPILLISTSGFTCVEKFLADLVEDHQPADGIDTSGSRVWRIQNKYYRADVRLLVWPDGVPPPPYLGGRFEAHVIHLRVNEGEEEAERRAMAAYAGGGRPHIRLAVFEGPETDGLVAWGLRRRFELVPLTSKAESDDECGADRARAALHAHMWPGLERVDSFGAICRPPDSLSGSSDEADEDEEQWGEWEAWGLVGAAREARGALGAEPDAERRLRAETLLQAFLSTFRPRAP</sequence>
<organism evidence="1 2">
    <name type="scientific">Pieris macdunnoughi</name>
    <dbReference type="NCBI Taxonomy" id="345717"/>
    <lineage>
        <taxon>Eukaryota</taxon>
        <taxon>Metazoa</taxon>
        <taxon>Ecdysozoa</taxon>
        <taxon>Arthropoda</taxon>
        <taxon>Hexapoda</taxon>
        <taxon>Insecta</taxon>
        <taxon>Pterygota</taxon>
        <taxon>Neoptera</taxon>
        <taxon>Endopterygota</taxon>
        <taxon>Lepidoptera</taxon>
        <taxon>Glossata</taxon>
        <taxon>Ditrysia</taxon>
        <taxon>Papilionoidea</taxon>
        <taxon>Pieridae</taxon>
        <taxon>Pierinae</taxon>
        <taxon>Pieris</taxon>
    </lineage>
</organism>
<evidence type="ECO:0000313" key="2">
    <source>
        <dbReference type="Proteomes" id="UP000663880"/>
    </source>
</evidence>
<dbReference type="OrthoDB" id="10261384at2759"/>
<reference evidence="1" key="1">
    <citation type="submission" date="2021-02" db="EMBL/GenBank/DDBJ databases">
        <authorList>
            <person name="Steward A R."/>
        </authorList>
    </citation>
    <scope>NUCLEOTIDE SEQUENCE</scope>
</reference>
<proteinExistence type="predicted"/>
<gene>
    <name evidence="1" type="ORF">PMACD_LOCUS15642</name>
</gene>
<comment type="caution">
    <text evidence="1">The sequence shown here is derived from an EMBL/GenBank/DDBJ whole genome shotgun (WGS) entry which is preliminary data.</text>
</comment>
<dbReference type="AlphaFoldDB" id="A0A821XR85"/>
<dbReference type="EMBL" id="CAJOBZ010000072">
    <property type="protein sequence ID" value="CAF4950565.1"/>
    <property type="molecule type" value="Genomic_DNA"/>
</dbReference>
<evidence type="ECO:0000313" key="1">
    <source>
        <dbReference type="EMBL" id="CAF4950565.1"/>
    </source>
</evidence>
<keyword evidence="2" id="KW-1185">Reference proteome</keyword>
<protein>
    <submittedName>
        <fullName evidence="1">Uncharacterized protein</fullName>
    </submittedName>
</protein>
<name>A0A821XR85_9NEOP</name>
<accession>A0A821XR85</accession>
<dbReference type="Proteomes" id="UP000663880">
    <property type="component" value="Unassembled WGS sequence"/>
</dbReference>